<sequence length="60" mass="6717">RTKVSSLLSKLLIEKSQKSGNDSLIELRLQKLLPLRASSFKTFLTLENSSTTIILLINQS</sequence>
<protein>
    <submittedName>
        <fullName evidence="2">Ovule protein</fullName>
    </submittedName>
</protein>
<reference evidence="2" key="1">
    <citation type="submission" date="2022-11" db="UniProtKB">
        <authorList>
            <consortium name="WormBaseParasite"/>
        </authorList>
    </citation>
    <scope>IDENTIFICATION</scope>
</reference>
<name>A0A915JV79_ROMCU</name>
<proteinExistence type="predicted"/>
<keyword evidence="1" id="KW-1185">Reference proteome</keyword>
<evidence type="ECO:0000313" key="2">
    <source>
        <dbReference type="WBParaSite" id="nRc.2.0.1.t30295-RA"/>
    </source>
</evidence>
<dbReference type="Proteomes" id="UP000887565">
    <property type="component" value="Unplaced"/>
</dbReference>
<evidence type="ECO:0000313" key="1">
    <source>
        <dbReference type="Proteomes" id="UP000887565"/>
    </source>
</evidence>
<dbReference type="AlphaFoldDB" id="A0A915JV79"/>
<organism evidence="1 2">
    <name type="scientific">Romanomermis culicivorax</name>
    <name type="common">Nematode worm</name>
    <dbReference type="NCBI Taxonomy" id="13658"/>
    <lineage>
        <taxon>Eukaryota</taxon>
        <taxon>Metazoa</taxon>
        <taxon>Ecdysozoa</taxon>
        <taxon>Nematoda</taxon>
        <taxon>Enoplea</taxon>
        <taxon>Dorylaimia</taxon>
        <taxon>Mermithida</taxon>
        <taxon>Mermithoidea</taxon>
        <taxon>Mermithidae</taxon>
        <taxon>Romanomermis</taxon>
    </lineage>
</organism>
<dbReference type="WBParaSite" id="nRc.2.0.1.t30295-RA">
    <property type="protein sequence ID" value="nRc.2.0.1.t30295-RA"/>
    <property type="gene ID" value="nRc.2.0.1.g30295"/>
</dbReference>
<accession>A0A915JV79</accession>